<comment type="caution">
    <text evidence="1">The sequence shown here is derived from an EMBL/GenBank/DDBJ whole genome shotgun (WGS) entry which is preliminary data.</text>
</comment>
<reference evidence="1" key="1">
    <citation type="journal article" date="2023" name="G3 (Bethesda)">
        <title>Whole genome assemblies of Zophobas morio and Tenebrio molitor.</title>
        <authorList>
            <person name="Kaur S."/>
            <person name="Stinson S.A."/>
            <person name="diCenzo G.C."/>
        </authorList>
    </citation>
    <scope>NUCLEOTIDE SEQUENCE</scope>
    <source>
        <strain evidence="1">QUZm001</strain>
    </source>
</reference>
<evidence type="ECO:0000313" key="1">
    <source>
        <dbReference type="EMBL" id="KAJ3660823.1"/>
    </source>
</evidence>
<evidence type="ECO:0000313" key="2">
    <source>
        <dbReference type="Proteomes" id="UP001168821"/>
    </source>
</evidence>
<sequence>MWLSFLLIPQTSRLKLTCEKKLKSTSAVWGSWLWLFSPHDGDSTLSASTYHSGPLYHEDTCHATRYCNKTRASRHPDRSPDLYSRPVSFVQMARSPARQGTAHFASATCSCVIYHSFI</sequence>
<proteinExistence type="predicted"/>
<organism evidence="1 2">
    <name type="scientific">Zophobas morio</name>
    <dbReference type="NCBI Taxonomy" id="2755281"/>
    <lineage>
        <taxon>Eukaryota</taxon>
        <taxon>Metazoa</taxon>
        <taxon>Ecdysozoa</taxon>
        <taxon>Arthropoda</taxon>
        <taxon>Hexapoda</taxon>
        <taxon>Insecta</taxon>
        <taxon>Pterygota</taxon>
        <taxon>Neoptera</taxon>
        <taxon>Endopterygota</taxon>
        <taxon>Coleoptera</taxon>
        <taxon>Polyphaga</taxon>
        <taxon>Cucujiformia</taxon>
        <taxon>Tenebrionidae</taxon>
        <taxon>Zophobas</taxon>
    </lineage>
</organism>
<dbReference type="AlphaFoldDB" id="A0AA38IN00"/>
<accession>A0AA38IN00</accession>
<protein>
    <submittedName>
        <fullName evidence="1">Uncharacterized protein</fullName>
    </submittedName>
</protein>
<keyword evidence="2" id="KW-1185">Reference proteome</keyword>
<dbReference type="EMBL" id="JALNTZ010000002">
    <property type="protein sequence ID" value="KAJ3660823.1"/>
    <property type="molecule type" value="Genomic_DNA"/>
</dbReference>
<gene>
    <name evidence="1" type="ORF">Zmor_005254</name>
</gene>
<name>A0AA38IN00_9CUCU</name>
<dbReference type="Proteomes" id="UP001168821">
    <property type="component" value="Unassembled WGS sequence"/>
</dbReference>